<organism evidence="2 3">
    <name type="scientific">Brachionus calyciflorus</name>
    <dbReference type="NCBI Taxonomy" id="104777"/>
    <lineage>
        <taxon>Eukaryota</taxon>
        <taxon>Metazoa</taxon>
        <taxon>Spiralia</taxon>
        <taxon>Gnathifera</taxon>
        <taxon>Rotifera</taxon>
        <taxon>Eurotatoria</taxon>
        <taxon>Monogononta</taxon>
        <taxon>Pseudotrocha</taxon>
        <taxon>Ploima</taxon>
        <taxon>Brachionidae</taxon>
        <taxon>Brachionus</taxon>
    </lineage>
</organism>
<keyword evidence="1" id="KW-0472">Membrane</keyword>
<dbReference type="OrthoDB" id="17800at2759"/>
<keyword evidence="3" id="KW-1185">Reference proteome</keyword>
<accession>A0A814C4W6</accession>
<dbReference type="PANTHER" id="PTHR28603">
    <property type="entry name" value="TRANSMEMBRANE PROTEIN 243"/>
    <property type="match status" value="1"/>
</dbReference>
<dbReference type="Proteomes" id="UP000663879">
    <property type="component" value="Unassembled WGS sequence"/>
</dbReference>
<proteinExistence type="predicted"/>
<sequence length="108" mass="12781">MYNSLFNDSVNRPLFRESTFKDKFILIMCGLTPSILNMELLFSAFSYKPKAIHIILTILMLFLNMSNLKLIHWYKQGELDPKFRKLIILNSLILVSVEICYNILIFFR</sequence>
<evidence type="ECO:0000313" key="2">
    <source>
        <dbReference type="EMBL" id="CAF0939264.1"/>
    </source>
</evidence>
<dbReference type="Pfam" id="PF10856">
    <property type="entry name" value="DUF2678"/>
    <property type="match status" value="1"/>
</dbReference>
<evidence type="ECO:0000313" key="3">
    <source>
        <dbReference type="Proteomes" id="UP000663879"/>
    </source>
</evidence>
<dbReference type="InterPro" id="IPR022564">
    <property type="entry name" value="DUF2678"/>
</dbReference>
<name>A0A814C4W6_9BILA</name>
<evidence type="ECO:0000256" key="1">
    <source>
        <dbReference type="SAM" id="Phobius"/>
    </source>
</evidence>
<dbReference type="AlphaFoldDB" id="A0A814C4W6"/>
<comment type="caution">
    <text evidence="2">The sequence shown here is derived from an EMBL/GenBank/DDBJ whole genome shotgun (WGS) entry which is preliminary data.</text>
</comment>
<feature type="transmembrane region" description="Helical" evidence="1">
    <location>
        <begin position="51"/>
        <end position="74"/>
    </location>
</feature>
<keyword evidence="1" id="KW-1133">Transmembrane helix</keyword>
<feature type="transmembrane region" description="Helical" evidence="1">
    <location>
        <begin position="86"/>
        <end position="107"/>
    </location>
</feature>
<protein>
    <submittedName>
        <fullName evidence="2">Uncharacterized protein</fullName>
    </submittedName>
</protein>
<feature type="transmembrane region" description="Helical" evidence="1">
    <location>
        <begin position="24"/>
        <end position="45"/>
    </location>
</feature>
<keyword evidence="1" id="KW-0812">Transmembrane</keyword>
<gene>
    <name evidence="2" type="ORF">OXX778_LOCUS13339</name>
</gene>
<dbReference type="EMBL" id="CAJNOC010002545">
    <property type="protein sequence ID" value="CAF0939264.1"/>
    <property type="molecule type" value="Genomic_DNA"/>
</dbReference>
<dbReference type="PANTHER" id="PTHR28603:SF1">
    <property type="entry name" value="TRANSMEMBRANE PROTEIN 243"/>
    <property type="match status" value="1"/>
</dbReference>
<reference evidence="2" key="1">
    <citation type="submission" date="2021-02" db="EMBL/GenBank/DDBJ databases">
        <authorList>
            <person name="Nowell W R."/>
        </authorList>
    </citation>
    <scope>NUCLEOTIDE SEQUENCE</scope>
    <source>
        <strain evidence="2">Ploen Becks lab</strain>
    </source>
</reference>